<evidence type="ECO:0000256" key="1">
    <source>
        <dbReference type="ARBA" id="ARBA00001946"/>
    </source>
</evidence>
<dbReference type="Gene3D" id="1.10.600.10">
    <property type="entry name" value="Farnesyl Diphosphate Synthase"/>
    <property type="match status" value="1"/>
</dbReference>
<dbReference type="PROSITE" id="PS00444">
    <property type="entry name" value="POLYPRENYL_SYNTHASE_2"/>
    <property type="match status" value="1"/>
</dbReference>
<dbReference type="CDD" id="cd00685">
    <property type="entry name" value="Trans_IPPS_HT"/>
    <property type="match status" value="1"/>
</dbReference>
<dbReference type="InterPro" id="IPR000092">
    <property type="entry name" value="Polyprenyl_synt"/>
</dbReference>
<comment type="cofactor">
    <cofactor evidence="1">
        <name>Mg(2+)</name>
        <dbReference type="ChEBI" id="CHEBI:18420"/>
    </cofactor>
</comment>
<keyword evidence="8" id="KW-1185">Reference proteome</keyword>
<dbReference type="EMBL" id="CP023482">
    <property type="protein sequence ID" value="ATH96224.1"/>
    <property type="molecule type" value="Genomic_DNA"/>
</dbReference>
<evidence type="ECO:0000256" key="4">
    <source>
        <dbReference type="ARBA" id="ARBA00022723"/>
    </source>
</evidence>
<dbReference type="SFLD" id="SFLDG01017">
    <property type="entry name" value="Polyprenyl_Transferase_Like"/>
    <property type="match status" value="1"/>
</dbReference>
<evidence type="ECO:0000256" key="6">
    <source>
        <dbReference type="RuleBase" id="RU004466"/>
    </source>
</evidence>
<dbReference type="SUPFAM" id="SSF48576">
    <property type="entry name" value="Terpenoid synthases"/>
    <property type="match status" value="1"/>
</dbReference>
<protein>
    <submittedName>
        <fullName evidence="7">Geranylgeranyl pyrophosphate synthase</fullName>
    </submittedName>
</protein>
<dbReference type="InterPro" id="IPR008949">
    <property type="entry name" value="Isoprenoid_synthase_dom_sf"/>
</dbReference>
<dbReference type="Pfam" id="PF00348">
    <property type="entry name" value="polyprenyl_synt"/>
    <property type="match status" value="1"/>
</dbReference>
<comment type="similarity">
    <text evidence="2 6">Belongs to the FPP/GGPP synthase family.</text>
</comment>
<proteinExistence type="inferred from homology"/>
<evidence type="ECO:0000256" key="3">
    <source>
        <dbReference type="ARBA" id="ARBA00022679"/>
    </source>
</evidence>
<dbReference type="PANTHER" id="PTHR12001">
    <property type="entry name" value="GERANYLGERANYL PYROPHOSPHATE SYNTHASE"/>
    <property type="match status" value="1"/>
</dbReference>
<keyword evidence="5" id="KW-0460">Magnesium</keyword>
<organism evidence="7 8">
    <name type="scientific">Dermabacter jinjuensis</name>
    <dbReference type="NCBI Taxonomy" id="1667168"/>
    <lineage>
        <taxon>Bacteria</taxon>
        <taxon>Bacillati</taxon>
        <taxon>Actinomycetota</taxon>
        <taxon>Actinomycetes</taxon>
        <taxon>Micrococcales</taxon>
        <taxon>Dermabacteraceae</taxon>
        <taxon>Dermabacter</taxon>
    </lineage>
</organism>
<gene>
    <name evidence="7" type="ORF">COP05_03285</name>
</gene>
<evidence type="ECO:0000313" key="8">
    <source>
        <dbReference type="Proteomes" id="UP000815698"/>
    </source>
</evidence>
<accession>A0ABN5DP62</accession>
<dbReference type="PANTHER" id="PTHR12001:SF69">
    <property type="entry name" value="ALL TRANS-POLYPRENYL-DIPHOSPHATE SYNTHASE PDSS1"/>
    <property type="match status" value="1"/>
</dbReference>
<evidence type="ECO:0000256" key="2">
    <source>
        <dbReference type="ARBA" id="ARBA00006706"/>
    </source>
</evidence>
<sequence length="334" mass="35253">MASFTMDDIDPSLAEAIQSRLEAVEDELRAAVSTSDPMMQATAPYLLEAGGKRVRPVLVMLAAAFGDLSAPQLVDAGALVELTHLATLYHDDVMDGAETRRGTKAAHRVWGNNIAILTGDFLLARASAISAGLGSDIVAVHAQTFERLCLGQLNETVGPTESDDPFAHYIDVLSNKTGSLIATAGVLGAIISGAPAQVVETMREYGEAVGVAFQLADDVIDIRATPEQSGKTPGTDLREGVPTMPTLLLRSHVSEHPDDTASAHLLASLDGDLSSDERLAEVVSHLAKHRVVDETEKLAESYADRALALVEALPAGAARDALTAFTVSLVRRRA</sequence>
<keyword evidence="3 6" id="KW-0808">Transferase</keyword>
<dbReference type="SFLD" id="SFLDS00005">
    <property type="entry name" value="Isoprenoid_Synthase_Type_I"/>
    <property type="match status" value="1"/>
</dbReference>
<dbReference type="InterPro" id="IPR033749">
    <property type="entry name" value="Polyprenyl_synt_CS"/>
</dbReference>
<dbReference type="RefSeq" id="WP_096882674.1">
    <property type="nucleotide sequence ID" value="NZ_CP023482.1"/>
</dbReference>
<name>A0ABN5DP62_9MICO</name>
<evidence type="ECO:0000313" key="7">
    <source>
        <dbReference type="EMBL" id="ATH96224.1"/>
    </source>
</evidence>
<evidence type="ECO:0000256" key="5">
    <source>
        <dbReference type="ARBA" id="ARBA00022842"/>
    </source>
</evidence>
<dbReference type="Proteomes" id="UP000815698">
    <property type="component" value="Chromosome"/>
</dbReference>
<reference evidence="7 8" key="1">
    <citation type="journal article" date="2016" name="Int. J. Syst. Evol. Microbiol.">
        <title>Dermabacter jinjuensis sp. nov., a novel species of the genus Dermabacter isolated from a clinical specimen.</title>
        <authorList>
            <person name="Park Y.K."/>
            <person name="Lee K.M."/>
            <person name="Lee W.K."/>
            <person name="Cho M.J."/>
            <person name="Lee H.S."/>
            <person name="Cho Y.G."/>
            <person name="Lee Y.C."/>
            <person name="Lee W.K."/>
            <person name="Seong W.K."/>
            <person name="Hwang K.J."/>
        </authorList>
    </citation>
    <scope>NUCLEOTIDE SEQUENCE [LARGE SCALE GENOMIC DNA]</scope>
    <source>
        <strain evidence="7 8">32T</strain>
    </source>
</reference>
<keyword evidence="4" id="KW-0479">Metal-binding</keyword>